<dbReference type="AlphaFoldDB" id="A0A803JDF1"/>
<sequence length="101" mass="11412">MPFGCITARSDKSYNCFSDITDKYDIGELLKEFCEICLAREIPTDRLFLCKKFLKKDGRKWGPWVSAPPRVGPPGILPLPPRVGPTLSFFGVTVPLMNCRF</sequence>
<name>A0A803JDF1_XENTR</name>
<dbReference type="Ensembl" id="ENSXETT00000107384">
    <property type="protein sequence ID" value="ENSXETP00000105911"/>
    <property type="gene ID" value="ENSXETG00000048132"/>
</dbReference>
<protein>
    <submittedName>
        <fullName evidence="1">Uncharacterized protein</fullName>
    </submittedName>
</protein>
<dbReference type="GeneTree" id="ENSGT00950000185391"/>
<dbReference type="InParanoid" id="A0A803JDF1"/>
<reference evidence="1" key="1">
    <citation type="journal article" date="2010" name="Science">
        <title>The genome of the Western clawed frog Xenopus tropicalis.</title>
        <authorList>
            <person name="Hellsten U."/>
            <person name="Harland R.M."/>
            <person name="Gilchrist M.J."/>
            <person name="Hendrix D."/>
            <person name="Jurka J."/>
            <person name="Kapitonov V."/>
            <person name="Ovcharenko I."/>
            <person name="Putnam N.H."/>
            <person name="Shu S."/>
            <person name="Taher L."/>
            <person name="Blitz I.L."/>
            <person name="Blumberg B."/>
            <person name="Dichmann D.S."/>
            <person name="Dubchak I."/>
            <person name="Amaya E."/>
            <person name="Detter J.C."/>
            <person name="Fletcher R."/>
            <person name="Gerhard D.S."/>
            <person name="Goodstein D."/>
            <person name="Graves T."/>
            <person name="Grigoriev I.V."/>
            <person name="Grimwood J."/>
            <person name="Kawashima T."/>
            <person name="Lindquist E."/>
            <person name="Lucas S.M."/>
            <person name="Mead P.E."/>
            <person name="Mitros T."/>
            <person name="Ogino H."/>
            <person name="Ohta Y."/>
            <person name="Poliakov A.V."/>
            <person name="Pollet N."/>
            <person name="Robert J."/>
            <person name="Salamov A."/>
            <person name="Sater A.K."/>
            <person name="Schmutz J."/>
            <person name="Terry A."/>
            <person name="Vize P.D."/>
            <person name="Warren W.C."/>
            <person name="Wells D."/>
            <person name="Wills A."/>
            <person name="Wilson R.K."/>
            <person name="Zimmerman L.B."/>
            <person name="Zorn A.M."/>
            <person name="Grainger R."/>
            <person name="Grammer T."/>
            <person name="Khokha M.K."/>
            <person name="Richardson P.M."/>
            <person name="Rokhsar D.S."/>
        </authorList>
    </citation>
    <scope>NUCLEOTIDE SEQUENCE [LARGE SCALE GENOMIC DNA]</scope>
    <source>
        <strain evidence="1">Nigerian</strain>
    </source>
</reference>
<evidence type="ECO:0000313" key="1">
    <source>
        <dbReference type="Ensembl" id="ENSXETP00000105911"/>
    </source>
</evidence>
<reference evidence="1" key="2">
    <citation type="submission" date="2021-03" db="UniProtKB">
        <authorList>
            <consortium name="Ensembl"/>
        </authorList>
    </citation>
    <scope>IDENTIFICATION</scope>
</reference>
<proteinExistence type="predicted"/>
<organism evidence="1">
    <name type="scientific">Xenopus tropicalis</name>
    <name type="common">Western clawed frog</name>
    <name type="synonym">Silurana tropicalis</name>
    <dbReference type="NCBI Taxonomy" id="8364"/>
    <lineage>
        <taxon>Eukaryota</taxon>
        <taxon>Metazoa</taxon>
        <taxon>Chordata</taxon>
        <taxon>Craniata</taxon>
        <taxon>Vertebrata</taxon>
        <taxon>Euteleostomi</taxon>
        <taxon>Amphibia</taxon>
        <taxon>Batrachia</taxon>
        <taxon>Anura</taxon>
        <taxon>Pipoidea</taxon>
        <taxon>Pipidae</taxon>
        <taxon>Xenopodinae</taxon>
        <taxon>Xenopus</taxon>
        <taxon>Silurana</taxon>
    </lineage>
</organism>
<accession>A0A803JDF1</accession>